<evidence type="ECO:0000256" key="1">
    <source>
        <dbReference type="ARBA" id="ARBA00009013"/>
    </source>
</evidence>
<organism evidence="4 5">
    <name type="scientific">Tritonibacter multivorans</name>
    <dbReference type="NCBI Taxonomy" id="928856"/>
    <lineage>
        <taxon>Bacteria</taxon>
        <taxon>Pseudomonadati</taxon>
        <taxon>Pseudomonadota</taxon>
        <taxon>Alphaproteobacteria</taxon>
        <taxon>Rhodobacterales</taxon>
        <taxon>Paracoccaceae</taxon>
        <taxon>Tritonibacter</taxon>
    </lineage>
</organism>
<dbReference type="PROSITE" id="PS50801">
    <property type="entry name" value="STAS"/>
    <property type="match status" value="1"/>
</dbReference>
<evidence type="ECO:0000256" key="2">
    <source>
        <dbReference type="RuleBase" id="RU003749"/>
    </source>
</evidence>
<evidence type="ECO:0000313" key="4">
    <source>
        <dbReference type="EMBL" id="CUH79298.1"/>
    </source>
</evidence>
<dbReference type="AlphaFoldDB" id="A0A0P1GWB0"/>
<dbReference type="Pfam" id="PF01740">
    <property type="entry name" value="STAS"/>
    <property type="match status" value="1"/>
</dbReference>
<evidence type="ECO:0000313" key="5">
    <source>
        <dbReference type="Proteomes" id="UP000052022"/>
    </source>
</evidence>
<dbReference type="CDD" id="cd07043">
    <property type="entry name" value="STAS_anti-anti-sigma_factors"/>
    <property type="match status" value="1"/>
</dbReference>
<dbReference type="EMBL" id="CYSD01000037">
    <property type="protein sequence ID" value="CUH79298.1"/>
    <property type="molecule type" value="Genomic_DNA"/>
</dbReference>
<dbReference type="Gene3D" id="3.30.750.24">
    <property type="entry name" value="STAS domain"/>
    <property type="match status" value="1"/>
</dbReference>
<dbReference type="InterPro" id="IPR036513">
    <property type="entry name" value="STAS_dom_sf"/>
</dbReference>
<dbReference type="InterPro" id="IPR002645">
    <property type="entry name" value="STAS_dom"/>
</dbReference>
<dbReference type="InterPro" id="IPR003658">
    <property type="entry name" value="Anti-sigma_ant"/>
</dbReference>
<sequence length="114" mass="12402">MSLTSKVTEDVQIVTVNAERIDAAMAIQFKEDMRVETESGPARVVLDLSSVNFIDSSGLGAIVAAMKQLGKDRKLDLAGLSPMVEKVFRLTRMDTVFNLYSTLPEALEPQQVGG</sequence>
<dbReference type="NCBIfam" id="TIGR00377">
    <property type="entry name" value="ant_ant_sig"/>
    <property type="match status" value="1"/>
</dbReference>
<gene>
    <name evidence="4" type="ORF">TRM7557_02327</name>
</gene>
<feature type="domain" description="STAS" evidence="3">
    <location>
        <begin position="21"/>
        <end position="110"/>
    </location>
</feature>
<dbReference type="Proteomes" id="UP000052022">
    <property type="component" value="Unassembled WGS sequence"/>
</dbReference>
<protein>
    <recommendedName>
        <fullName evidence="2">Anti-sigma factor antagonist</fullName>
    </recommendedName>
</protein>
<proteinExistence type="inferred from homology"/>
<dbReference type="OrthoDB" id="9796076at2"/>
<comment type="similarity">
    <text evidence="1 2">Belongs to the anti-sigma-factor antagonist family.</text>
</comment>
<keyword evidence="5" id="KW-1185">Reference proteome</keyword>
<evidence type="ECO:0000259" key="3">
    <source>
        <dbReference type="PROSITE" id="PS50801"/>
    </source>
</evidence>
<dbReference type="RefSeq" id="WP_058290369.1">
    <property type="nucleotide sequence ID" value="NZ_CYSD01000037.1"/>
</dbReference>
<dbReference type="PANTHER" id="PTHR33495:SF2">
    <property type="entry name" value="ANTI-SIGMA FACTOR ANTAGONIST TM_1081-RELATED"/>
    <property type="match status" value="1"/>
</dbReference>
<dbReference type="GO" id="GO:0043856">
    <property type="term" value="F:anti-sigma factor antagonist activity"/>
    <property type="evidence" value="ECO:0007669"/>
    <property type="project" value="InterPro"/>
</dbReference>
<dbReference type="STRING" id="928856.SAMN04488049_101391"/>
<dbReference type="SUPFAM" id="SSF52091">
    <property type="entry name" value="SpoIIaa-like"/>
    <property type="match status" value="1"/>
</dbReference>
<reference evidence="4 5" key="1">
    <citation type="submission" date="2015-09" db="EMBL/GenBank/DDBJ databases">
        <authorList>
            <consortium name="Swine Surveillance"/>
        </authorList>
    </citation>
    <scope>NUCLEOTIDE SEQUENCE [LARGE SCALE GENOMIC DNA]</scope>
    <source>
        <strain evidence="4 5">CECT 7557</strain>
    </source>
</reference>
<accession>A0A0P1GWB0</accession>
<dbReference type="PANTHER" id="PTHR33495">
    <property type="entry name" value="ANTI-SIGMA FACTOR ANTAGONIST TM_1081-RELATED-RELATED"/>
    <property type="match status" value="1"/>
</dbReference>
<name>A0A0P1GWB0_9RHOB</name>